<dbReference type="EMBL" id="LAZR01000303">
    <property type="protein sequence ID" value="KKN75808.1"/>
    <property type="molecule type" value="Genomic_DNA"/>
</dbReference>
<evidence type="ECO:0000313" key="1">
    <source>
        <dbReference type="EMBL" id="KKN75808.1"/>
    </source>
</evidence>
<comment type="caution">
    <text evidence="1">The sequence shown here is derived from an EMBL/GenBank/DDBJ whole genome shotgun (WGS) entry which is preliminary data.</text>
</comment>
<reference evidence="1" key="1">
    <citation type="journal article" date="2015" name="Nature">
        <title>Complex archaea that bridge the gap between prokaryotes and eukaryotes.</title>
        <authorList>
            <person name="Spang A."/>
            <person name="Saw J.H."/>
            <person name="Jorgensen S.L."/>
            <person name="Zaremba-Niedzwiedzka K."/>
            <person name="Martijn J."/>
            <person name="Lind A.E."/>
            <person name="van Eijk R."/>
            <person name="Schleper C."/>
            <person name="Guy L."/>
            <person name="Ettema T.J."/>
        </authorList>
    </citation>
    <scope>NUCLEOTIDE SEQUENCE</scope>
</reference>
<gene>
    <name evidence="1" type="ORF">LCGC14_0376840</name>
</gene>
<accession>A0A0F9WCA5</accession>
<sequence>MDAAMREAVRRGDEELIPAGVSDVDLTDMMNARSHRAGLTNRQGESCKSVRIISRGFGPSRLNQWPRDANGKLIE</sequence>
<name>A0A0F9WCA5_9ZZZZ</name>
<proteinExistence type="predicted"/>
<protein>
    <submittedName>
        <fullName evidence="1">Uncharacterized protein</fullName>
    </submittedName>
</protein>
<organism evidence="1">
    <name type="scientific">marine sediment metagenome</name>
    <dbReference type="NCBI Taxonomy" id="412755"/>
    <lineage>
        <taxon>unclassified sequences</taxon>
        <taxon>metagenomes</taxon>
        <taxon>ecological metagenomes</taxon>
    </lineage>
</organism>
<dbReference type="AlphaFoldDB" id="A0A0F9WCA5"/>